<dbReference type="GeneID" id="25907785"/>
<dbReference type="Proteomes" id="UP000054560">
    <property type="component" value="Unassembled WGS sequence"/>
</dbReference>
<sequence length="250" mass="29008">MAFQQFDADFVRAMRPHIHLYDKLEYAFSHGSPALAKLVLPYLDTQKSLMGARLTYDAEYLEQVMLRFPNIDTNLFREEYEQTIYSLHLPTAAVFMRNNMLPIDPLFVDLFVDYLVDYRWKVPANRWIFPPQFEDLPSLVERFIGDGGYMTFADIKVELFLIVRKKAWAFDSYGVLALKGRGVIPTSARSLGFMDELLIALQDRRLATTIPDRVAVKCRTFSCRVALDILSNEYDDRIRKRVDVGDEPTL</sequence>
<evidence type="ECO:0000313" key="1">
    <source>
        <dbReference type="EMBL" id="KNC80363.1"/>
    </source>
</evidence>
<evidence type="ECO:0000313" key="2">
    <source>
        <dbReference type="Proteomes" id="UP000054560"/>
    </source>
</evidence>
<proteinExistence type="predicted"/>
<keyword evidence="2" id="KW-1185">Reference proteome</keyword>
<name>A0A0L0FWN2_9EUKA</name>
<reference evidence="1 2" key="1">
    <citation type="submission" date="2011-02" db="EMBL/GenBank/DDBJ databases">
        <title>The Genome Sequence of Sphaeroforma arctica JP610.</title>
        <authorList>
            <consortium name="The Broad Institute Genome Sequencing Platform"/>
            <person name="Russ C."/>
            <person name="Cuomo C."/>
            <person name="Young S.K."/>
            <person name="Zeng Q."/>
            <person name="Gargeya S."/>
            <person name="Alvarado L."/>
            <person name="Berlin A."/>
            <person name="Chapman S.B."/>
            <person name="Chen Z."/>
            <person name="Freedman E."/>
            <person name="Gellesch M."/>
            <person name="Goldberg J."/>
            <person name="Griggs A."/>
            <person name="Gujja S."/>
            <person name="Heilman E."/>
            <person name="Heiman D."/>
            <person name="Howarth C."/>
            <person name="Mehta T."/>
            <person name="Neiman D."/>
            <person name="Pearson M."/>
            <person name="Roberts A."/>
            <person name="Saif S."/>
            <person name="Shea T."/>
            <person name="Shenoy N."/>
            <person name="Sisk P."/>
            <person name="Stolte C."/>
            <person name="Sykes S."/>
            <person name="White J."/>
            <person name="Yandava C."/>
            <person name="Burger G."/>
            <person name="Gray M.W."/>
            <person name="Holland P.W.H."/>
            <person name="King N."/>
            <person name="Lang F.B.F."/>
            <person name="Roger A.J."/>
            <person name="Ruiz-Trillo I."/>
            <person name="Haas B."/>
            <person name="Nusbaum C."/>
            <person name="Birren B."/>
        </authorList>
    </citation>
    <scope>NUCLEOTIDE SEQUENCE [LARGE SCALE GENOMIC DNA]</scope>
    <source>
        <strain evidence="1 2">JP610</strain>
    </source>
</reference>
<dbReference type="AlphaFoldDB" id="A0A0L0FWN2"/>
<gene>
    <name evidence="1" type="ORF">SARC_07281</name>
</gene>
<accession>A0A0L0FWN2</accession>
<dbReference type="RefSeq" id="XP_014154265.1">
    <property type="nucleotide sequence ID" value="XM_014298790.1"/>
</dbReference>
<dbReference type="EMBL" id="KQ242163">
    <property type="protein sequence ID" value="KNC80363.1"/>
    <property type="molecule type" value="Genomic_DNA"/>
</dbReference>
<organism evidence="1 2">
    <name type="scientific">Sphaeroforma arctica JP610</name>
    <dbReference type="NCBI Taxonomy" id="667725"/>
    <lineage>
        <taxon>Eukaryota</taxon>
        <taxon>Ichthyosporea</taxon>
        <taxon>Ichthyophonida</taxon>
        <taxon>Sphaeroforma</taxon>
    </lineage>
</organism>
<protein>
    <submittedName>
        <fullName evidence="1">Uncharacterized protein</fullName>
    </submittedName>
</protein>